<proteinExistence type="predicted"/>
<feature type="compositionally biased region" description="Basic and acidic residues" evidence="6">
    <location>
        <begin position="420"/>
        <end position="438"/>
    </location>
</feature>
<feature type="transmembrane region" description="Helical" evidence="7">
    <location>
        <begin position="286"/>
        <end position="303"/>
    </location>
</feature>
<feature type="transmembrane region" description="Helical" evidence="7">
    <location>
        <begin position="84"/>
        <end position="104"/>
    </location>
</feature>
<name>A0ABT5Z1B6_9ACTN</name>
<reference evidence="9 10" key="1">
    <citation type="submission" date="2023-03" db="EMBL/GenBank/DDBJ databases">
        <title>Draft genome sequence of type strain Streptomyces ferralitis JCM 14344.</title>
        <authorList>
            <person name="Klaysubun C."/>
            <person name="Duangmal K."/>
        </authorList>
    </citation>
    <scope>NUCLEOTIDE SEQUENCE [LARGE SCALE GENOMIC DNA]</scope>
    <source>
        <strain evidence="9 10">JCM 14344</strain>
    </source>
</reference>
<feature type="transmembrane region" description="Helical" evidence="7">
    <location>
        <begin position="344"/>
        <end position="366"/>
    </location>
</feature>
<dbReference type="InterPro" id="IPR050189">
    <property type="entry name" value="MFS_Efflux_Transporters"/>
</dbReference>
<dbReference type="Proteomes" id="UP001220022">
    <property type="component" value="Unassembled WGS sequence"/>
</dbReference>
<feature type="transmembrane region" description="Helical" evidence="7">
    <location>
        <begin position="309"/>
        <end position="332"/>
    </location>
</feature>
<dbReference type="InterPro" id="IPR020846">
    <property type="entry name" value="MFS_dom"/>
</dbReference>
<dbReference type="RefSeq" id="WP_275815672.1">
    <property type="nucleotide sequence ID" value="NZ_BAAANM010000001.1"/>
</dbReference>
<feature type="transmembrane region" description="Helical" evidence="7">
    <location>
        <begin position="110"/>
        <end position="130"/>
    </location>
</feature>
<feature type="transmembrane region" description="Helical" evidence="7">
    <location>
        <begin position="53"/>
        <end position="72"/>
    </location>
</feature>
<gene>
    <name evidence="9" type="ORF">P2L57_18065</name>
</gene>
<dbReference type="Pfam" id="PF07690">
    <property type="entry name" value="MFS_1"/>
    <property type="match status" value="1"/>
</dbReference>
<evidence type="ECO:0000256" key="7">
    <source>
        <dbReference type="SAM" id="Phobius"/>
    </source>
</evidence>
<accession>A0ABT5Z1B6</accession>
<evidence type="ECO:0000313" key="9">
    <source>
        <dbReference type="EMBL" id="MDF2257553.1"/>
    </source>
</evidence>
<dbReference type="PANTHER" id="PTHR43124:SF3">
    <property type="entry name" value="CHLORAMPHENICOL EFFLUX PUMP RV0191"/>
    <property type="match status" value="1"/>
</dbReference>
<keyword evidence="3 7" id="KW-0812">Transmembrane</keyword>
<feature type="transmembrane region" description="Helical" evidence="7">
    <location>
        <begin position="174"/>
        <end position="193"/>
    </location>
</feature>
<dbReference type="EMBL" id="JARHTQ010000010">
    <property type="protein sequence ID" value="MDF2257553.1"/>
    <property type="molecule type" value="Genomic_DNA"/>
</dbReference>
<evidence type="ECO:0000256" key="1">
    <source>
        <dbReference type="ARBA" id="ARBA00004651"/>
    </source>
</evidence>
<sequence>MPLATSSPAAAPWVPARRTVTLLTALGILVVGQMYVVLALIDPMSADFGVSGGQVTWTATAFGLAYATGFLFTGPLADRFGQRAMITGGLAACAVATAAVAAAPGLDWAMTLRAVQGLSASAFTPAALSYTAGRLAPAHRPVALTCLTSGMLASAVLMQIAAQAVESALGWRPVFLLGAAAMAGAVPVARAVLHGGGGDATADFRAAFTAMPRLLSRPRLLALYAVTVALMGSFVALYTAVALAGPPSVAGSPGAVLALRTAALPALVAVPLLTPLLRRWSALPRVASAMALTVPAVAAASVLGGQTLALAAVLLVFVSGVAAAAPAVVEAVGAAAGETRGAALALYACGMFIGASLGPVLAGTLAPTGFAMILRVVAGILAAGTIAALGAWRAAAEDTRRARPQDETTHRARGSHRKTNRADGAHPVHLREARDDLTRGQALGRQE</sequence>
<feature type="domain" description="Major facilitator superfamily (MFS) profile" evidence="8">
    <location>
        <begin position="19"/>
        <end position="396"/>
    </location>
</feature>
<feature type="transmembrane region" description="Helical" evidence="7">
    <location>
        <begin position="255"/>
        <end position="274"/>
    </location>
</feature>
<keyword evidence="4 7" id="KW-1133">Transmembrane helix</keyword>
<evidence type="ECO:0000256" key="3">
    <source>
        <dbReference type="ARBA" id="ARBA00022692"/>
    </source>
</evidence>
<evidence type="ECO:0000256" key="2">
    <source>
        <dbReference type="ARBA" id="ARBA00022475"/>
    </source>
</evidence>
<keyword evidence="10" id="KW-1185">Reference proteome</keyword>
<dbReference type="Gene3D" id="1.20.1250.20">
    <property type="entry name" value="MFS general substrate transporter like domains"/>
    <property type="match status" value="1"/>
</dbReference>
<comment type="caution">
    <text evidence="9">The sequence shown here is derived from an EMBL/GenBank/DDBJ whole genome shotgun (WGS) entry which is preliminary data.</text>
</comment>
<organism evidence="9 10">
    <name type="scientific">Streptantibioticus ferralitis</name>
    <dbReference type="NCBI Taxonomy" id="236510"/>
    <lineage>
        <taxon>Bacteria</taxon>
        <taxon>Bacillati</taxon>
        <taxon>Actinomycetota</taxon>
        <taxon>Actinomycetes</taxon>
        <taxon>Kitasatosporales</taxon>
        <taxon>Streptomycetaceae</taxon>
        <taxon>Streptantibioticus</taxon>
    </lineage>
</organism>
<protein>
    <submittedName>
        <fullName evidence="9">MFS transporter</fullName>
    </submittedName>
</protein>
<dbReference type="InterPro" id="IPR011701">
    <property type="entry name" value="MFS"/>
</dbReference>
<feature type="transmembrane region" description="Helical" evidence="7">
    <location>
        <begin position="372"/>
        <end position="395"/>
    </location>
</feature>
<evidence type="ECO:0000259" key="8">
    <source>
        <dbReference type="PROSITE" id="PS50850"/>
    </source>
</evidence>
<evidence type="ECO:0000256" key="5">
    <source>
        <dbReference type="ARBA" id="ARBA00023136"/>
    </source>
</evidence>
<dbReference type="PROSITE" id="PS50850">
    <property type="entry name" value="MFS"/>
    <property type="match status" value="1"/>
</dbReference>
<comment type="subcellular location">
    <subcellularLocation>
        <location evidence="1">Cell membrane</location>
        <topology evidence="1">Multi-pass membrane protein</topology>
    </subcellularLocation>
</comment>
<keyword evidence="2" id="KW-1003">Cell membrane</keyword>
<feature type="transmembrane region" description="Helical" evidence="7">
    <location>
        <begin position="221"/>
        <end position="243"/>
    </location>
</feature>
<dbReference type="SUPFAM" id="SSF103473">
    <property type="entry name" value="MFS general substrate transporter"/>
    <property type="match status" value="1"/>
</dbReference>
<evidence type="ECO:0000256" key="6">
    <source>
        <dbReference type="SAM" id="MobiDB-lite"/>
    </source>
</evidence>
<evidence type="ECO:0000256" key="4">
    <source>
        <dbReference type="ARBA" id="ARBA00022989"/>
    </source>
</evidence>
<keyword evidence="5 7" id="KW-0472">Membrane</keyword>
<feature type="transmembrane region" description="Helical" evidence="7">
    <location>
        <begin position="20"/>
        <end position="41"/>
    </location>
</feature>
<evidence type="ECO:0000313" key="10">
    <source>
        <dbReference type="Proteomes" id="UP001220022"/>
    </source>
</evidence>
<dbReference type="PANTHER" id="PTHR43124">
    <property type="entry name" value="PURINE EFFLUX PUMP PBUE"/>
    <property type="match status" value="1"/>
</dbReference>
<feature type="transmembrane region" description="Helical" evidence="7">
    <location>
        <begin position="142"/>
        <end position="162"/>
    </location>
</feature>
<dbReference type="InterPro" id="IPR036259">
    <property type="entry name" value="MFS_trans_sf"/>
</dbReference>
<feature type="region of interest" description="Disordered" evidence="6">
    <location>
        <begin position="397"/>
        <end position="447"/>
    </location>
</feature>
<feature type="compositionally biased region" description="Basic and acidic residues" evidence="6">
    <location>
        <begin position="397"/>
        <end position="410"/>
    </location>
</feature>